<evidence type="ECO:0000313" key="2">
    <source>
        <dbReference type="EMBL" id="KAA0048534.1"/>
    </source>
</evidence>
<proteinExistence type="predicted"/>
<dbReference type="GO" id="GO:0015074">
    <property type="term" value="P:DNA integration"/>
    <property type="evidence" value="ECO:0007669"/>
    <property type="project" value="InterPro"/>
</dbReference>
<dbReference type="Proteomes" id="UP000321393">
    <property type="component" value="Unassembled WGS sequence"/>
</dbReference>
<reference evidence="4 5" key="1">
    <citation type="submission" date="2019-08" db="EMBL/GenBank/DDBJ databases">
        <title>Draft genome sequences of two oriental melons (Cucumis melo L. var makuwa).</title>
        <authorList>
            <person name="Kwon S.-Y."/>
        </authorList>
    </citation>
    <scope>NUCLEOTIDE SEQUENCE [LARGE SCALE GENOMIC DNA]</scope>
    <source>
        <strain evidence="5">cv. Chang Bougi</strain>
        <strain evidence="4">cv. SW 3</strain>
        <tissue evidence="2">Leaf</tissue>
    </source>
</reference>
<dbReference type="OrthoDB" id="1739418at2759"/>
<comment type="caution">
    <text evidence="2">The sequence shown here is derived from an EMBL/GenBank/DDBJ whole genome shotgun (WGS) entry which is preliminary data.</text>
</comment>
<dbReference type="PROSITE" id="PS50994">
    <property type="entry name" value="INTEGRASE"/>
    <property type="match status" value="1"/>
</dbReference>
<dbReference type="InterPro" id="IPR036397">
    <property type="entry name" value="RNaseH_sf"/>
</dbReference>
<dbReference type="EMBL" id="SSTD01002133">
    <property type="protein sequence ID" value="TYK28337.1"/>
    <property type="molecule type" value="Genomic_DNA"/>
</dbReference>
<sequence>MENPCFFYKKKDHVKKDCPKYLVGRLWCYYSHKYIHARYDGSSEQRPGPFAKYLEECGIIPQYTMPRKPSMNGIVERGNRTLKDMVRSIISHSSLLESLWGEALKIAAYILNRGCPAEARPYRPNERKLDPRTISCYFVGYFEHSRGFKFYDPSSKSFFETENAKFLEDVEFEGEYNIKKVISKKELVSLPNVGIDDVQTPIPEFTMEQIIEQYNNEVPEVQTQ</sequence>
<protein>
    <submittedName>
        <fullName evidence="2">Retrovirus-related Pol polyprotein from transposon TNT 1-94</fullName>
    </submittedName>
</protein>
<dbReference type="PANTHER" id="PTHR42648">
    <property type="entry name" value="TRANSPOSASE, PUTATIVE-RELATED"/>
    <property type="match status" value="1"/>
</dbReference>
<dbReference type="SUPFAM" id="SSF53098">
    <property type="entry name" value="Ribonuclease H-like"/>
    <property type="match status" value="1"/>
</dbReference>
<dbReference type="Pfam" id="PF25597">
    <property type="entry name" value="SH3_retrovirus"/>
    <property type="match status" value="1"/>
</dbReference>
<dbReference type="EMBL" id="SSTE01012822">
    <property type="protein sequence ID" value="KAA0048534.1"/>
    <property type="molecule type" value="Genomic_DNA"/>
</dbReference>
<dbReference type="Proteomes" id="UP000321947">
    <property type="component" value="Unassembled WGS sequence"/>
</dbReference>
<gene>
    <name evidence="3" type="ORF">E5676_scaffold600G001700</name>
    <name evidence="2" type="ORF">E6C27_scaffold61G001610</name>
</gene>
<name>A0A5A7TZS7_CUCMM</name>
<dbReference type="InterPro" id="IPR012337">
    <property type="entry name" value="RNaseH-like_sf"/>
</dbReference>
<evidence type="ECO:0000313" key="3">
    <source>
        <dbReference type="EMBL" id="TYK28337.1"/>
    </source>
</evidence>
<evidence type="ECO:0000313" key="4">
    <source>
        <dbReference type="Proteomes" id="UP000321393"/>
    </source>
</evidence>
<feature type="domain" description="Integrase catalytic" evidence="1">
    <location>
        <begin position="40"/>
        <end position="132"/>
    </location>
</feature>
<dbReference type="GO" id="GO:0003676">
    <property type="term" value="F:nucleic acid binding"/>
    <property type="evidence" value="ECO:0007669"/>
    <property type="project" value="InterPro"/>
</dbReference>
<dbReference type="InterPro" id="IPR039537">
    <property type="entry name" value="Retrotran_Ty1/copia-like"/>
</dbReference>
<dbReference type="Gene3D" id="3.30.420.10">
    <property type="entry name" value="Ribonuclease H-like superfamily/Ribonuclease H"/>
    <property type="match status" value="1"/>
</dbReference>
<evidence type="ECO:0000259" key="1">
    <source>
        <dbReference type="PROSITE" id="PS50994"/>
    </source>
</evidence>
<dbReference type="AlphaFoldDB" id="A0A5A7TZS7"/>
<dbReference type="InterPro" id="IPR001584">
    <property type="entry name" value="Integrase_cat-core"/>
</dbReference>
<dbReference type="STRING" id="1194695.A0A5A7TZS7"/>
<dbReference type="PANTHER" id="PTHR42648:SF28">
    <property type="entry name" value="TRANSPOSON-ENCODED PROTEIN WITH RIBONUCLEASE H-LIKE AND RETROVIRUS ZINC FINGER-LIKE DOMAINS"/>
    <property type="match status" value="1"/>
</dbReference>
<evidence type="ECO:0000313" key="5">
    <source>
        <dbReference type="Proteomes" id="UP000321947"/>
    </source>
</evidence>
<dbReference type="InterPro" id="IPR057670">
    <property type="entry name" value="SH3_retrovirus"/>
</dbReference>
<accession>A0A5A7TZS7</accession>
<organism evidence="2 4">
    <name type="scientific">Cucumis melo var. makuwa</name>
    <name type="common">Oriental melon</name>
    <dbReference type="NCBI Taxonomy" id="1194695"/>
    <lineage>
        <taxon>Eukaryota</taxon>
        <taxon>Viridiplantae</taxon>
        <taxon>Streptophyta</taxon>
        <taxon>Embryophyta</taxon>
        <taxon>Tracheophyta</taxon>
        <taxon>Spermatophyta</taxon>
        <taxon>Magnoliopsida</taxon>
        <taxon>eudicotyledons</taxon>
        <taxon>Gunneridae</taxon>
        <taxon>Pentapetalae</taxon>
        <taxon>rosids</taxon>
        <taxon>fabids</taxon>
        <taxon>Cucurbitales</taxon>
        <taxon>Cucurbitaceae</taxon>
        <taxon>Benincaseae</taxon>
        <taxon>Cucumis</taxon>
    </lineage>
</organism>